<comment type="caution">
    <text evidence="1">The sequence shown here is derived from an EMBL/GenBank/DDBJ whole genome shotgun (WGS) entry which is preliminary data.</text>
</comment>
<evidence type="ECO:0000313" key="3">
    <source>
        <dbReference type="Proteomes" id="UP000199541"/>
    </source>
</evidence>
<protein>
    <recommendedName>
        <fullName evidence="5">Sulfotransferase domain-containing protein</fullName>
    </recommendedName>
</protein>
<dbReference type="RefSeq" id="WP_035845092.1">
    <property type="nucleotide sequence ID" value="NZ_BNAB01000007.1"/>
</dbReference>
<dbReference type="InterPro" id="IPR027417">
    <property type="entry name" value="P-loop_NTPase"/>
</dbReference>
<dbReference type="SUPFAM" id="SSF52540">
    <property type="entry name" value="P-loop containing nucleoside triphosphate hydrolases"/>
    <property type="match status" value="1"/>
</dbReference>
<accession>A0AAN4UQV5</accession>
<dbReference type="Proteomes" id="UP000634647">
    <property type="component" value="Unassembled WGS sequence"/>
</dbReference>
<reference evidence="1" key="3">
    <citation type="submission" date="2023-06" db="EMBL/GenBank/DDBJ databases">
        <authorList>
            <person name="Sun Q."/>
            <person name="Zhou Y."/>
        </authorList>
    </citation>
    <scope>NUCLEOTIDE SEQUENCE</scope>
    <source>
        <strain evidence="1">CGMCC 1.10859</strain>
    </source>
</reference>
<keyword evidence="3" id="KW-1185">Reference proteome</keyword>
<dbReference type="Gene3D" id="3.40.50.300">
    <property type="entry name" value="P-loop containing nucleotide triphosphate hydrolases"/>
    <property type="match status" value="1"/>
</dbReference>
<evidence type="ECO:0000313" key="1">
    <source>
        <dbReference type="EMBL" id="GHE01591.1"/>
    </source>
</evidence>
<dbReference type="EMBL" id="BNAB01000007">
    <property type="protein sequence ID" value="GHE01591.1"/>
    <property type="molecule type" value="Genomic_DNA"/>
</dbReference>
<dbReference type="EMBL" id="FNOB01000008">
    <property type="protein sequence ID" value="SDW98368.1"/>
    <property type="molecule type" value="Genomic_DNA"/>
</dbReference>
<gene>
    <name evidence="1" type="ORF">GCM10008024_17490</name>
    <name evidence="2" type="ORF">SAMN05444006_108202</name>
</gene>
<evidence type="ECO:0000313" key="4">
    <source>
        <dbReference type="Proteomes" id="UP000634647"/>
    </source>
</evidence>
<proteinExistence type="predicted"/>
<dbReference type="AlphaFoldDB" id="A0AAN4UQV5"/>
<dbReference type="Proteomes" id="UP000199541">
    <property type="component" value="Unassembled WGS sequence"/>
</dbReference>
<name>A0AAN4UQV5_9RHOB</name>
<evidence type="ECO:0008006" key="5">
    <source>
        <dbReference type="Google" id="ProtNLM"/>
    </source>
</evidence>
<reference evidence="2 3" key="2">
    <citation type="submission" date="2016-10" db="EMBL/GenBank/DDBJ databases">
        <authorList>
            <person name="Varghese N."/>
            <person name="Submissions S."/>
        </authorList>
    </citation>
    <scope>NUCLEOTIDE SEQUENCE [LARGE SCALE GENOMIC DNA]</scope>
    <source>
        <strain evidence="2 3">DSM 24802</strain>
    </source>
</reference>
<sequence length="347" mass="37991">MARLVLHIGLHKTATTTIQDTLFHNRALLSDYGLIYPFVGETRGHHGLVSRWVPMPRPYSLRGDPEAEWIRIAKDYADAEGIVFLSSEEFSRAHPRRVDLDDLRRLSEPYESVQVICMLRGQRAFLQSVYAQISRDRPAPEVRAFIRSALSSGFADGLWMDYKALAAHLETAFQPDELTFLSYEAAAASEGGVVGEMLRQLGLPLEASALKPFGAGNGRSNVSADPLAAMVAAAISRPGVAPAPLIGLVDSVLRGQFGAEMRGTIFTPDESAEIVRRFSPLNASFESWRSALQPDLKLASLSVSGEEIGRDRLTRPVWEKIARAVYRSGDTAQAARARKEAMVGASP</sequence>
<organism evidence="1 4">
    <name type="scientific">Allgaiera indica</name>
    <dbReference type="NCBI Taxonomy" id="765699"/>
    <lineage>
        <taxon>Bacteria</taxon>
        <taxon>Pseudomonadati</taxon>
        <taxon>Pseudomonadota</taxon>
        <taxon>Alphaproteobacteria</taxon>
        <taxon>Rhodobacterales</taxon>
        <taxon>Paracoccaceae</taxon>
        <taxon>Allgaiera</taxon>
    </lineage>
</organism>
<evidence type="ECO:0000313" key="2">
    <source>
        <dbReference type="EMBL" id="SDW98368.1"/>
    </source>
</evidence>
<reference evidence="1" key="1">
    <citation type="journal article" date="2014" name="Int. J. Syst. Evol. Microbiol.">
        <title>Complete genome sequence of Corynebacterium casei LMG S-19264T (=DSM 44701T), isolated from a smear-ripened cheese.</title>
        <authorList>
            <consortium name="US DOE Joint Genome Institute (JGI-PGF)"/>
            <person name="Walter F."/>
            <person name="Albersmeier A."/>
            <person name="Kalinowski J."/>
            <person name="Ruckert C."/>
        </authorList>
    </citation>
    <scope>NUCLEOTIDE SEQUENCE</scope>
    <source>
        <strain evidence="1">CGMCC 1.10859</strain>
    </source>
</reference>